<evidence type="ECO:0000259" key="4">
    <source>
        <dbReference type="Pfam" id="PF03328"/>
    </source>
</evidence>
<dbReference type="InterPro" id="IPR015813">
    <property type="entry name" value="Pyrv/PenolPyrv_kinase-like_dom"/>
</dbReference>
<dbReference type="RefSeq" id="WP_109333577.1">
    <property type="nucleotide sequence ID" value="NZ_CP029358.1"/>
</dbReference>
<dbReference type="GO" id="GO:0005737">
    <property type="term" value="C:cytoplasm"/>
    <property type="evidence" value="ECO:0007669"/>
    <property type="project" value="TreeGrafter"/>
</dbReference>
<dbReference type="Gene3D" id="3.20.20.60">
    <property type="entry name" value="Phosphoenolpyruvate-binding domains"/>
    <property type="match status" value="1"/>
</dbReference>
<comment type="similarity">
    <text evidence="1">Belongs to the HpcH/HpaI aldolase family.</text>
</comment>
<dbReference type="Proteomes" id="UP000245629">
    <property type="component" value="Plasmid unnamed3"/>
</dbReference>
<keyword evidence="6" id="KW-1185">Reference proteome</keyword>
<keyword evidence="3" id="KW-0456">Lyase</keyword>
<dbReference type="InterPro" id="IPR005000">
    <property type="entry name" value="Aldolase/citrate-lyase_domain"/>
</dbReference>
<accession>A0A2S2CZE7</accession>
<dbReference type="GO" id="GO:0016832">
    <property type="term" value="F:aldehyde-lyase activity"/>
    <property type="evidence" value="ECO:0007669"/>
    <property type="project" value="TreeGrafter"/>
</dbReference>
<evidence type="ECO:0000313" key="5">
    <source>
        <dbReference type="EMBL" id="AWK89859.1"/>
    </source>
</evidence>
<evidence type="ECO:0000256" key="2">
    <source>
        <dbReference type="ARBA" id="ARBA00022723"/>
    </source>
</evidence>
<keyword evidence="2" id="KW-0479">Metal-binding</keyword>
<name>A0A2S2CZE7_9PROT</name>
<reference evidence="6" key="1">
    <citation type="submission" date="2018-05" db="EMBL/GenBank/DDBJ databases">
        <title>Azospirillum thermophila sp. nov., a novel isolated from hot spring.</title>
        <authorList>
            <person name="Zhao Z."/>
        </authorList>
    </citation>
    <scope>NUCLEOTIDE SEQUENCE [LARGE SCALE GENOMIC DNA]</scope>
    <source>
        <strain evidence="6">CFH 70021</strain>
        <plasmid evidence="6">unnamed3</plasmid>
    </source>
</reference>
<evidence type="ECO:0000313" key="6">
    <source>
        <dbReference type="Proteomes" id="UP000245629"/>
    </source>
</evidence>
<dbReference type="OrthoDB" id="9802624at2"/>
<dbReference type="GO" id="GO:0046872">
    <property type="term" value="F:metal ion binding"/>
    <property type="evidence" value="ECO:0007669"/>
    <property type="project" value="UniProtKB-KW"/>
</dbReference>
<protein>
    <submittedName>
        <fullName evidence="5">Hydroxyacid aldolase</fullName>
    </submittedName>
</protein>
<dbReference type="AlphaFoldDB" id="A0A2S2CZE7"/>
<dbReference type="SUPFAM" id="SSF51621">
    <property type="entry name" value="Phosphoenolpyruvate/pyruvate domain"/>
    <property type="match status" value="1"/>
</dbReference>
<organism evidence="5 6">
    <name type="scientific">Azospirillum thermophilum</name>
    <dbReference type="NCBI Taxonomy" id="2202148"/>
    <lineage>
        <taxon>Bacteria</taxon>
        <taxon>Pseudomonadati</taxon>
        <taxon>Pseudomonadota</taxon>
        <taxon>Alphaproteobacteria</taxon>
        <taxon>Rhodospirillales</taxon>
        <taxon>Azospirillaceae</taxon>
        <taxon>Azospirillum</taxon>
    </lineage>
</organism>
<dbReference type="InterPro" id="IPR050251">
    <property type="entry name" value="HpcH-HpaI_aldolase"/>
</dbReference>
<dbReference type="PANTHER" id="PTHR30502">
    <property type="entry name" value="2-KETO-3-DEOXY-L-RHAMNONATE ALDOLASE"/>
    <property type="match status" value="1"/>
</dbReference>
<geneLocation type="plasmid" evidence="5 6">
    <name>unnamed3</name>
</geneLocation>
<dbReference type="EMBL" id="CP029358">
    <property type="protein sequence ID" value="AWK89859.1"/>
    <property type="molecule type" value="Genomic_DNA"/>
</dbReference>
<evidence type="ECO:0000256" key="3">
    <source>
        <dbReference type="ARBA" id="ARBA00023239"/>
    </source>
</evidence>
<dbReference type="InterPro" id="IPR040442">
    <property type="entry name" value="Pyrv_kinase-like_dom_sf"/>
</dbReference>
<evidence type="ECO:0000256" key="1">
    <source>
        <dbReference type="ARBA" id="ARBA00005568"/>
    </source>
</evidence>
<sequence length="260" mass="26916">MSVIADLARRLAAGQPLFSAWCGTPDAGIAELLAGEGFDAVVLDMQHGPIGFETMTQMIAGVAALGRPSIVRVPVEAFATASRALDAGAAAVIAPMINSVEDARRFASFVKFPPLGSRSWGPHRAQLLSGLSVGDYVAQANGFSLAIAMIETRAALQAVDAILDEPGIDGVLVGPADLSIALSDGAGLDPMGPAVQEALRHVAACCKARGKFASVFCHSPERAVELSEMGYRLMAVMSDRMMLRAAAGQALAVVRTGRAT</sequence>
<gene>
    <name evidence="5" type="ORF">DEW08_27925</name>
</gene>
<dbReference type="PANTHER" id="PTHR30502:SF0">
    <property type="entry name" value="PHOSPHOENOLPYRUVATE CARBOXYLASE FAMILY PROTEIN"/>
    <property type="match status" value="1"/>
</dbReference>
<dbReference type="KEGG" id="azz:DEW08_27925"/>
<proteinExistence type="inferred from homology"/>
<feature type="domain" description="HpcH/HpaI aldolase/citrate lyase" evidence="4">
    <location>
        <begin position="23"/>
        <end position="244"/>
    </location>
</feature>
<keyword evidence="5" id="KW-0614">Plasmid</keyword>
<dbReference type="Pfam" id="PF03328">
    <property type="entry name" value="HpcH_HpaI"/>
    <property type="match status" value="1"/>
</dbReference>